<evidence type="ECO:0000256" key="3">
    <source>
        <dbReference type="ARBA" id="ARBA00022801"/>
    </source>
</evidence>
<keyword evidence="3" id="KW-0378">Hydrolase</keyword>
<dbReference type="PROSITE" id="PS50106">
    <property type="entry name" value="PDZ"/>
    <property type="match status" value="1"/>
</dbReference>
<dbReference type="PANTHER" id="PTHR43343:SF3">
    <property type="entry name" value="PROTEASE DO-LIKE 8, CHLOROPLASTIC"/>
    <property type="match status" value="1"/>
</dbReference>
<dbReference type="SMART" id="SM00228">
    <property type="entry name" value="PDZ"/>
    <property type="match status" value="1"/>
</dbReference>
<dbReference type="Pfam" id="PF13180">
    <property type="entry name" value="PDZ_2"/>
    <property type="match status" value="1"/>
</dbReference>
<keyword evidence="6" id="KW-1133">Transmembrane helix</keyword>
<feature type="transmembrane region" description="Helical" evidence="6">
    <location>
        <begin position="28"/>
        <end position="54"/>
    </location>
</feature>
<dbReference type="Proteomes" id="UP000196365">
    <property type="component" value="Unassembled WGS sequence"/>
</dbReference>
<dbReference type="FunFam" id="2.40.10.10:FF:000001">
    <property type="entry name" value="Periplasmic serine protease DegS"/>
    <property type="match status" value="1"/>
</dbReference>
<dbReference type="Pfam" id="PF13365">
    <property type="entry name" value="Trypsin_2"/>
    <property type="match status" value="1"/>
</dbReference>
<organism evidence="8 9">
    <name type="scientific">Garciella nitratireducens DSM 15102</name>
    <dbReference type="NCBI Taxonomy" id="1121911"/>
    <lineage>
        <taxon>Bacteria</taxon>
        <taxon>Bacillati</taxon>
        <taxon>Bacillota</taxon>
        <taxon>Clostridia</taxon>
        <taxon>Eubacteriales</taxon>
        <taxon>Eubacteriaceae</taxon>
        <taxon>Garciella</taxon>
    </lineage>
</organism>
<dbReference type="RefSeq" id="WP_087678537.1">
    <property type="nucleotide sequence ID" value="NZ_FUWV01000005.1"/>
</dbReference>
<feature type="domain" description="PDZ" evidence="7">
    <location>
        <begin position="296"/>
        <end position="388"/>
    </location>
</feature>
<keyword evidence="4" id="KW-0720">Serine protease</keyword>
<feature type="region of interest" description="Disordered" evidence="5">
    <location>
        <begin position="65"/>
        <end position="84"/>
    </location>
</feature>
<dbReference type="InterPro" id="IPR009003">
    <property type="entry name" value="Peptidase_S1_PA"/>
</dbReference>
<evidence type="ECO:0000256" key="2">
    <source>
        <dbReference type="ARBA" id="ARBA00022670"/>
    </source>
</evidence>
<proteinExistence type="inferred from homology"/>
<dbReference type="Gene3D" id="2.40.10.10">
    <property type="entry name" value="Trypsin-like serine proteases"/>
    <property type="match status" value="2"/>
</dbReference>
<dbReference type="GO" id="GO:0004252">
    <property type="term" value="F:serine-type endopeptidase activity"/>
    <property type="evidence" value="ECO:0007669"/>
    <property type="project" value="InterPro"/>
</dbReference>
<gene>
    <name evidence="8" type="ORF">SAMN02745973_01083</name>
</gene>
<evidence type="ECO:0000256" key="5">
    <source>
        <dbReference type="SAM" id="MobiDB-lite"/>
    </source>
</evidence>
<dbReference type="Gene3D" id="2.30.42.10">
    <property type="match status" value="1"/>
</dbReference>
<dbReference type="InterPro" id="IPR001940">
    <property type="entry name" value="Peptidase_S1C"/>
</dbReference>
<evidence type="ECO:0000256" key="1">
    <source>
        <dbReference type="ARBA" id="ARBA00010541"/>
    </source>
</evidence>
<dbReference type="SUPFAM" id="SSF50156">
    <property type="entry name" value="PDZ domain-like"/>
    <property type="match status" value="1"/>
</dbReference>
<dbReference type="SUPFAM" id="SSF50494">
    <property type="entry name" value="Trypsin-like serine proteases"/>
    <property type="match status" value="1"/>
</dbReference>
<dbReference type="AlphaFoldDB" id="A0A1T4LUY5"/>
<reference evidence="8 9" key="1">
    <citation type="submission" date="2017-02" db="EMBL/GenBank/DDBJ databases">
        <authorList>
            <person name="Peterson S.W."/>
        </authorList>
    </citation>
    <scope>NUCLEOTIDE SEQUENCE [LARGE SCALE GENOMIC DNA]</scope>
    <source>
        <strain evidence="8 9">DSM 15102</strain>
    </source>
</reference>
<keyword evidence="2 8" id="KW-0645">Protease</keyword>
<evidence type="ECO:0000259" key="7">
    <source>
        <dbReference type="PROSITE" id="PS50106"/>
    </source>
</evidence>
<dbReference type="InterPro" id="IPR043504">
    <property type="entry name" value="Peptidase_S1_PA_chymotrypsin"/>
</dbReference>
<evidence type="ECO:0000256" key="4">
    <source>
        <dbReference type="ARBA" id="ARBA00022825"/>
    </source>
</evidence>
<dbReference type="InterPro" id="IPR036034">
    <property type="entry name" value="PDZ_sf"/>
</dbReference>
<name>A0A1T4LUY5_9FIRM</name>
<comment type="similarity">
    <text evidence="1">Belongs to the peptidase S1C family.</text>
</comment>
<protein>
    <submittedName>
        <fullName evidence="8">Serine protease Do</fullName>
    </submittedName>
</protein>
<dbReference type="EMBL" id="FUWV01000005">
    <property type="protein sequence ID" value="SJZ58274.1"/>
    <property type="molecule type" value="Genomic_DNA"/>
</dbReference>
<feature type="compositionally biased region" description="Low complexity" evidence="5">
    <location>
        <begin position="66"/>
        <end position="80"/>
    </location>
</feature>
<sequence>MDEFNKKEDSQNRSDQDKGKKRFSFKQIVILVLIASFIGGTAIGAGYQLAGYIISGNLKGEMQQQSSLEENVNKNSSNKNTTPISQSNLTTQEIVKKVGPSVVSITSKVMTQDWFRNPSIQEGMGSGVIFQIDDKGVFILTNNHVIANSDELTVTFENNLQVKGEVVGVDEDSDLAVIKINKKNIPNALEGKIQVAEFGDSDKLTVGEKAIAIGNPLGYDDTVTVGVISALDRELQIADQNIKLIQTDAAINPGNSGGALVNNQGQVIGINTAKIADTEVEGIGFAIPINSAKPIIQELLKQGYVSRPYLGVMIKDIDEETSQIYKLPVGVLVVEVVENSAADKAGLQPGDVIIEIDGEKILSAEELTQKISNKKVGDKIHLIAVRNGDENKEFTITLKEKNAQE</sequence>
<keyword evidence="9" id="KW-1185">Reference proteome</keyword>
<dbReference type="OrthoDB" id="9758917at2"/>
<dbReference type="PRINTS" id="PR00834">
    <property type="entry name" value="PROTEASES2C"/>
</dbReference>
<dbReference type="InterPro" id="IPR001478">
    <property type="entry name" value="PDZ"/>
</dbReference>
<dbReference type="InterPro" id="IPR051201">
    <property type="entry name" value="Chloro_Bact_Ser_Proteases"/>
</dbReference>
<dbReference type="PANTHER" id="PTHR43343">
    <property type="entry name" value="PEPTIDASE S12"/>
    <property type="match status" value="1"/>
</dbReference>
<evidence type="ECO:0000313" key="8">
    <source>
        <dbReference type="EMBL" id="SJZ58274.1"/>
    </source>
</evidence>
<evidence type="ECO:0000256" key="6">
    <source>
        <dbReference type="SAM" id="Phobius"/>
    </source>
</evidence>
<keyword evidence="6" id="KW-0812">Transmembrane</keyword>
<accession>A0A1T4LUY5</accession>
<keyword evidence="6" id="KW-0472">Membrane</keyword>
<dbReference type="GO" id="GO:0006508">
    <property type="term" value="P:proteolysis"/>
    <property type="evidence" value="ECO:0007669"/>
    <property type="project" value="UniProtKB-KW"/>
</dbReference>
<evidence type="ECO:0000313" key="9">
    <source>
        <dbReference type="Proteomes" id="UP000196365"/>
    </source>
</evidence>